<feature type="compositionally biased region" description="Low complexity" evidence="1">
    <location>
        <begin position="236"/>
        <end position="251"/>
    </location>
</feature>
<proteinExistence type="predicted"/>
<feature type="compositionally biased region" description="Polar residues" evidence="1">
    <location>
        <begin position="417"/>
        <end position="427"/>
    </location>
</feature>
<dbReference type="AlphaFoldDB" id="A0A224XGK3"/>
<feature type="compositionally biased region" description="Polar residues" evidence="1">
    <location>
        <begin position="321"/>
        <end position="333"/>
    </location>
</feature>
<dbReference type="PANTHER" id="PTHR41156:SF1">
    <property type="entry name" value="ZASP-LIKE MOTIF DOMAIN-CONTAINING PROTEIN"/>
    <property type="match status" value="1"/>
</dbReference>
<name>A0A224XGK3_9HEMI</name>
<feature type="region of interest" description="Disordered" evidence="1">
    <location>
        <begin position="146"/>
        <end position="210"/>
    </location>
</feature>
<sequence>MNRMRETTTTTISTTADHERNLDALLEDLQTTVSRSNSTMNLNGNATGYREMRRTYTDGTPEGTVSEYQIEYLNPANSTQHIVESSYNNMQNPSAQRSKSVTTTYKYNTVESTSGSGSSDMKLKQNISELDTLLDDLNTAQKKNFAESTTVSGRNLSGTDPGILDQSGSHSLVRSEQKHYTEEKSLRGRSPSARRELVFTGQRSQDPSPMREQLYFEQHDQTPKVQQFYRYEKTTSTRTTGPTGTEPIPAGDPNSLQGSTVRNYTYTDESPLPIRHRSPSPGNAVHSYHYSSNTTSRELPPPQSPPLDKYRTYPDEYPPSRQGSTSYNYSSTMRETRSDVRGKTPAPPHRSPSPVTFSQPPPPARSTTVKTYTYDQQLGSSGAPHSPPPGQKFSPSDPSHNRLTYNVSPGPPPTPPQHHSTITNYKYSSTTHHHHQNQQPEETVPLMPRPFPTPQPTTVTPSLHSDQQPPKKLDELMASFSDADQRHNRYTETTVHHYTSNNTPHPPPQAIQLHPSNENEKLIEKEKELQKEKEFEKVVAREESKNITGPPVYYPPGVELFAKKEESMMQQQSGGGRYRAKAKYEYEAKSKSKMSESSGKAVVPVCLPLCCAMPCVIM</sequence>
<evidence type="ECO:0000313" key="2">
    <source>
        <dbReference type="EMBL" id="JAW08938.1"/>
    </source>
</evidence>
<accession>A0A224XGK3</accession>
<feature type="compositionally biased region" description="Polar residues" evidence="1">
    <location>
        <begin position="365"/>
        <end position="378"/>
    </location>
</feature>
<organism evidence="2">
    <name type="scientific">Panstrongylus lignarius</name>
    <dbReference type="NCBI Taxonomy" id="156445"/>
    <lineage>
        <taxon>Eukaryota</taxon>
        <taxon>Metazoa</taxon>
        <taxon>Ecdysozoa</taxon>
        <taxon>Arthropoda</taxon>
        <taxon>Hexapoda</taxon>
        <taxon>Insecta</taxon>
        <taxon>Pterygota</taxon>
        <taxon>Neoptera</taxon>
        <taxon>Paraneoptera</taxon>
        <taxon>Hemiptera</taxon>
        <taxon>Heteroptera</taxon>
        <taxon>Panheteroptera</taxon>
        <taxon>Cimicomorpha</taxon>
        <taxon>Reduviidae</taxon>
        <taxon>Triatominae</taxon>
        <taxon>Panstrongylus</taxon>
    </lineage>
</organism>
<feature type="compositionally biased region" description="Polar residues" evidence="1">
    <location>
        <begin position="393"/>
        <end position="407"/>
    </location>
</feature>
<feature type="compositionally biased region" description="Polar residues" evidence="1">
    <location>
        <begin position="146"/>
        <end position="158"/>
    </location>
</feature>
<feature type="region of interest" description="Disordered" evidence="1">
    <location>
        <begin position="234"/>
        <end position="470"/>
    </location>
</feature>
<feature type="compositionally biased region" description="Basic and acidic residues" evidence="1">
    <location>
        <begin position="173"/>
        <end position="186"/>
    </location>
</feature>
<reference evidence="2" key="1">
    <citation type="journal article" date="2018" name="PLoS Negl. Trop. Dis.">
        <title>An insight into the salivary gland and fat body transcriptome of Panstrongylus lignarius (Hemiptera: Heteroptera), the main vector of Chagas disease in Peru.</title>
        <authorList>
            <person name="Nevoa J.C."/>
            <person name="Mendes M.T."/>
            <person name="da Silva M.V."/>
            <person name="Soares S.C."/>
            <person name="Oliveira C.J.F."/>
            <person name="Ribeiro J.M.C."/>
        </authorList>
    </citation>
    <scope>NUCLEOTIDE SEQUENCE</scope>
</reference>
<dbReference type="PANTHER" id="PTHR41156">
    <property type="entry name" value="AGAP006184-PA"/>
    <property type="match status" value="1"/>
</dbReference>
<evidence type="ECO:0000256" key="1">
    <source>
        <dbReference type="SAM" id="MobiDB-lite"/>
    </source>
</evidence>
<feature type="compositionally biased region" description="Polar residues" evidence="1">
    <location>
        <begin position="254"/>
        <end position="268"/>
    </location>
</feature>
<dbReference type="EMBL" id="GFTR01007488">
    <property type="protein sequence ID" value="JAW08938.1"/>
    <property type="molecule type" value="Transcribed_RNA"/>
</dbReference>
<protein>
    <submittedName>
        <fullName evidence="2">Putative vesicle coat complex copii subunit sec31</fullName>
    </submittedName>
</protein>